<dbReference type="SMART" id="SM00248">
    <property type="entry name" value="ANK"/>
    <property type="match status" value="4"/>
</dbReference>
<dbReference type="InterPro" id="IPR002110">
    <property type="entry name" value="Ankyrin_rpt"/>
</dbReference>
<dbReference type="RefSeq" id="XP_051359762.1">
    <property type="nucleotide sequence ID" value="XM_051509185.1"/>
</dbReference>
<sequence length="172" mass="19298">MRRPEVGLAPIRIAAYRNYTQAIRVLLGVGEDIEQRDDLGRTPLRYRRLETPLHAAAHLGDVATMTLLLESDMFGDNLSPRDHSGKYTIFHAAENGHYEVLNLLLENGRSTERYKLRGHLDGDQPCNNHKDEDGCTPLTAAARHVGDNSENDLRSVEILLRANPTDFDAKDP</sequence>
<organism evidence="4 5">
    <name type="scientific">Emericellopsis cladophorae</name>
    <dbReference type="NCBI Taxonomy" id="2686198"/>
    <lineage>
        <taxon>Eukaryota</taxon>
        <taxon>Fungi</taxon>
        <taxon>Dikarya</taxon>
        <taxon>Ascomycota</taxon>
        <taxon>Pezizomycotina</taxon>
        <taxon>Sordariomycetes</taxon>
        <taxon>Hypocreomycetidae</taxon>
        <taxon>Hypocreales</taxon>
        <taxon>Bionectriaceae</taxon>
        <taxon>Emericellopsis</taxon>
    </lineage>
</organism>
<dbReference type="SUPFAM" id="SSF48403">
    <property type="entry name" value="Ankyrin repeat"/>
    <property type="match status" value="1"/>
</dbReference>
<dbReference type="Pfam" id="PF00023">
    <property type="entry name" value="Ank"/>
    <property type="match status" value="1"/>
</dbReference>
<name>A0A9P9XWC6_9HYPO</name>
<keyword evidence="5" id="KW-1185">Reference proteome</keyword>
<evidence type="ECO:0000256" key="3">
    <source>
        <dbReference type="PROSITE-ProRule" id="PRU00023"/>
    </source>
</evidence>
<dbReference type="PANTHER" id="PTHR24198">
    <property type="entry name" value="ANKYRIN REPEAT AND PROTEIN KINASE DOMAIN-CONTAINING PROTEIN"/>
    <property type="match status" value="1"/>
</dbReference>
<dbReference type="Gene3D" id="1.25.40.20">
    <property type="entry name" value="Ankyrin repeat-containing domain"/>
    <property type="match status" value="1"/>
</dbReference>
<keyword evidence="2 3" id="KW-0040">ANK repeat</keyword>
<dbReference type="GeneID" id="75830334"/>
<dbReference type="PROSITE" id="PS50088">
    <property type="entry name" value="ANK_REPEAT"/>
    <property type="match status" value="1"/>
</dbReference>
<keyword evidence="1" id="KW-0677">Repeat</keyword>
<reference evidence="4" key="2">
    <citation type="submission" date="2022-07" db="EMBL/GenBank/DDBJ databases">
        <authorList>
            <person name="Goncalves M.F.M."/>
            <person name="Hilario S."/>
            <person name="Van De Peer Y."/>
            <person name="Esteves A.C."/>
            <person name="Alves A."/>
        </authorList>
    </citation>
    <scope>NUCLEOTIDE SEQUENCE</scope>
    <source>
        <strain evidence="4">MUM 19.33</strain>
    </source>
</reference>
<evidence type="ECO:0000313" key="4">
    <source>
        <dbReference type="EMBL" id="KAI6778906.1"/>
    </source>
</evidence>
<dbReference type="InterPro" id="IPR036770">
    <property type="entry name" value="Ankyrin_rpt-contain_sf"/>
</dbReference>
<dbReference type="PANTHER" id="PTHR24198:SF165">
    <property type="entry name" value="ANKYRIN REPEAT-CONTAINING PROTEIN-RELATED"/>
    <property type="match status" value="1"/>
</dbReference>
<proteinExistence type="predicted"/>
<dbReference type="EMBL" id="JAGIXG020000056">
    <property type="protein sequence ID" value="KAI6778906.1"/>
    <property type="molecule type" value="Genomic_DNA"/>
</dbReference>
<dbReference type="AlphaFoldDB" id="A0A9P9XWC6"/>
<evidence type="ECO:0000256" key="2">
    <source>
        <dbReference type="ARBA" id="ARBA00023043"/>
    </source>
</evidence>
<accession>A0A9P9XWC6</accession>
<dbReference type="Proteomes" id="UP001055219">
    <property type="component" value="Unassembled WGS sequence"/>
</dbReference>
<gene>
    <name evidence="4" type="ORF">J7T54_003842</name>
</gene>
<evidence type="ECO:0000313" key="5">
    <source>
        <dbReference type="Proteomes" id="UP001055219"/>
    </source>
</evidence>
<protein>
    <submittedName>
        <fullName evidence="4">Ankyrin repeat domain-containing protein 50</fullName>
    </submittedName>
</protein>
<reference evidence="4" key="1">
    <citation type="journal article" date="2021" name="J Fungi (Basel)">
        <title>Genomic and Metabolomic Analyses of the Marine Fungus Emericellopsis cladophorae: Insights into Saltwater Adaptability Mechanisms and Its Biosynthetic Potential.</title>
        <authorList>
            <person name="Goncalves M.F.M."/>
            <person name="Hilario S."/>
            <person name="Van de Peer Y."/>
            <person name="Esteves A.C."/>
            <person name="Alves A."/>
        </authorList>
    </citation>
    <scope>NUCLEOTIDE SEQUENCE</scope>
    <source>
        <strain evidence="4">MUM 19.33</strain>
    </source>
</reference>
<dbReference type="Pfam" id="PF12796">
    <property type="entry name" value="Ank_2"/>
    <property type="match status" value="1"/>
</dbReference>
<evidence type="ECO:0000256" key="1">
    <source>
        <dbReference type="ARBA" id="ARBA00022737"/>
    </source>
</evidence>
<comment type="caution">
    <text evidence="4">The sequence shown here is derived from an EMBL/GenBank/DDBJ whole genome shotgun (WGS) entry which is preliminary data.</text>
</comment>
<feature type="repeat" description="ANK" evidence="3">
    <location>
        <begin position="6"/>
        <end position="38"/>
    </location>
</feature>
<dbReference type="OrthoDB" id="4476201at2759"/>